<evidence type="ECO:0000259" key="3">
    <source>
        <dbReference type="PROSITE" id="PS01124"/>
    </source>
</evidence>
<dbReference type="InterPro" id="IPR019734">
    <property type="entry name" value="TPR_rpt"/>
</dbReference>
<reference evidence="5 7" key="2">
    <citation type="submission" date="2016-11" db="EMBL/GenBank/DDBJ databases">
        <title>Whole genomes of Flavobacteriaceae.</title>
        <authorList>
            <person name="Stine C."/>
            <person name="Li C."/>
            <person name="Tadesse D."/>
        </authorList>
    </citation>
    <scope>NUCLEOTIDE SEQUENCE [LARGE SCALE GENOMIC DNA]</scope>
    <source>
        <strain evidence="5 7">ATCC 29551</strain>
    </source>
</reference>
<dbReference type="Proteomes" id="UP000028712">
    <property type="component" value="Unassembled WGS sequence"/>
</dbReference>
<dbReference type="Gene3D" id="1.10.10.60">
    <property type="entry name" value="Homeodomain-like"/>
    <property type="match status" value="1"/>
</dbReference>
<keyword evidence="4" id="KW-0418">Kinase</keyword>
<keyword evidence="2" id="KW-0472">Membrane</keyword>
<name>A0A086AM42_FLAHY</name>
<dbReference type="GO" id="GO:0043565">
    <property type="term" value="F:sequence-specific DNA binding"/>
    <property type="evidence" value="ECO:0007669"/>
    <property type="project" value="InterPro"/>
</dbReference>
<dbReference type="SMART" id="SM00028">
    <property type="entry name" value="TPR"/>
    <property type="match status" value="3"/>
</dbReference>
<evidence type="ECO:0000313" key="4">
    <source>
        <dbReference type="EMBL" id="KFF17756.1"/>
    </source>
</evidence>
<dbReference type="Gene3D" id="1.25.40.10">
    <property type="entry name" value="Tetratricopeptide repeat domain"/>
    <property type="match status" value="2"/>
</dbReference>
<dbReference type="SUPFAM" id="SSF48452">
    <property type="entry name" value="TPR-like"/>
    <property type="match status" value="1"/>
</dbReference>
<dbReference type="InterPro" id="IPR011990">
    <property type="entry name" value="TPR-like_helical_dom_sf"/>
</dbReference>
<keyword evidence="4" id="KW-0808">Transferase</keyword>
<sequence length="561" mass="65948">MIRKYLVLLSLCLGDQICARGIHFTIHDTLRNKDYEYLFERIKESERSSTKESFYLQFFLAKAKSEKNSLEILNGYKNYLHRSPDILKLVYADSMIYTAKKSMDDALIGSAYLSKGIVYYSQKKHNYALDNYLIANNYISKTNDDYLIYKAKYNIAHIKYYLGFYDEAILLFKECIEYFKEKNDNSGYLTSLHSLGLSYNRIGNYGLCTDINEKGIAEGERLADKEIEKYFIHSEGVNQYFRGNYALAIKKITYSLSAIRRNKDFASEAVGYFYIGKSYWDLKNPKKAIPYFKKVDATFNDKGYIRPDLRNNYELLISYFKSKNDLAAELYYIRKLLKVDGIINSRYRYLSGRIHKEYDTKGLLTEKRKVEEVLKKRKYNDYIFVSVILFLFLVVLFLIYRHIRNKSIYRQRFDILMEKNGTATKVESKKLTGGIDDINQDTVASMLKQLEKFEKDKMFLEKDLTAAKLTVSFDSNIKYLSKIITHYRGKKFVTYINDLKIDYLIGLLKEDKMLRKYTNKALAEEVGFSSTQRFAKAFYSRAGMPTFYFIEELQKEQSNLS</sequence>
<feature type="coiled-coil region" evidence="1">
    <location>
        <begin position="443"/>
        <end position="470"/>
    </location>
</feature>
<dbReference type="STRING" id="991.IW20_07240"/>
<evidence type="ECO:0000313" key="6">
    <source>
        <dbReference type="Proteomes" id="UP000028712"/>
    </source>
</evidence>
<dbReference type="RefSeq" id="WP_035620336.1">
    <property type="nucleotide sequence ID" value="NZ_JBEWQG010000002.1"/>
</dbReference>
<keyword evidence="7" id="KW-1185">Reference proteome</keyword>
<dbReference type="Proteomes" id="UP000198424">
    <property type="component" value="Unassembled WGS sequence"/>
</dbReference>
<organism evidence="4 6">
    <name type="scientific">Flavobacterium hydatis</name>
    <name type="common">Cytophaga aquatilis</name>
    <dbReference type="NCBI Taxonomy" id="991"/>
    <lineage>
        <taxon>Bacteria</taxon>
        <taxon>Pseudomonadati</taxon>
        <taxon>Bacteroidota</taxon>
        <taxon>Flavobacteriia</taxon>
        <taxon>Flavobacteriales</taxon>
        <taxon>Flavobacteriaceae</taxon>
        <taxon>Flavobacterium</taxon>
    </lineage>
</organism>
<evidence type="ECO:0000313" key="5">
    <source>
        <dbReference type="EMBL" id="OXA93709.1"/>
    </source>
</evidence>
<gene>
    <name evidence="5" type="ORF">B0A62_13260</name>
    <name evidence="4" type="ORF">IW20_07240</name>
</gene>
<keyword evidence="2" id="KW-0812">Transmembrane</keyword>
<dbReference type="GO" id="GO:0016301">
    <property type="term" value="F:kinase activity"/>
    <property type="evidence" value="ECO:0007669"/>
    <property type="project" value="UniProtKB-KW"/>
</dbReference>
<evidence type="ECO:0000256" key="2">
    <source>
        <dbReference type="SAM" id="Phobius"/>
    </source>
</evidence>
<keyword evidence="2" id="KW-1133">Transmembrane helix</keyword>
<dbReference type="EMBL" id="JPRM01000008">
    <property type="protein sequence ID" value="KFF17756.1"/>
    <property type="molecule type" value="Genomic_DNA"/>
</dbReference>
<dbReference type="GO" id="GO:0003700">
    <property type="term" value="F:DNA-binding transcription factor activity"/>
    <property type="evidence" value="ECO:0007669"/>
    <property type="project" value="InterPro"/>
</dbReference>
<comment type="caution">
    <text evidence="4">The sequence shown here is derived from an EMBL/GenBank/DDBJ whole genome shotgun (WGS) entry which is preliminary data.</text>
</comment>
<dbReference type="SMART" id="SM00342">
    <property type="entry name" value="HTH_ARAC"/>
    <property type="match status" value="1"/>
</dbReference>
<dbReference type="eggNOG" id="COG2207">
    <property type="taxonomic scope" value="Bacteria"/>
</dbReference>
<evidence type="ECO:0000256" key="1">
    <source>
        <dbReference type="SAM" id="Coils"/>
    </source>
</evidence>
<keyword evidence="1" id="KW-0175">Coiled coil</keyword>
<feature type="transmembrane region" description="Helical" evidence="2">
    <location>
        <begin position="382"/>
        <end position="400"/>
    </location>
</feature>
<dbReference type="InterPro" id="IPR018060">
    <property type="entry name" value="HTH_AraC"/>
</dbReference>
<feature type="domain" description="HTH araC/xylS-type" evidence="3">
    <location>
        <begin position="460"/>
        <end position="552"/>
    </location>
</feature>
<accession>A0A086AM42</accession>
<dbReference type="eggNOG" id="COG0457">
    <property type="taxonomic scope" value="Bacteria"/>
</dbReference>
<dbReference type="OrthoDB" id="5295174at2"/>
<evidence type="ECO:0000313" key="7">
    <source>
        <dbReference type="Proteomes" id="UP000198424"/>
    </source>
</evidence>
<protein>
    <submittedName>
        <fullName evidence="4">Histidine kinase</fullName>
    </submittedName>
</protein>
<dbReference type="AlphaFoldDB" id="A0A086AM42"/>
<reference evidence="4 6" key="1">
    <citation type="submission" date="2014-07" db="EMBL/GenBank/DDBJ databases">
        <title>Genome of Flavobacterium hydatis DSM 2063.</title>
        <authorList>
            <person name="Pipes S.E."/>
            <person name="Stropko S.J."/>
            <person name="Newman J.D."/>
        </authorList>
    </citation>
    <scope>NUCLEOTIDE SEQUENCE [LARGE SCALE GENOMIC DNA]</scope>
    <source>
        <strain evidence="4 6">DSM 2063</strain>
    </source>
</reference>
<dbReference type="PROSITE" id="PS01124">
    <property type="entry name" value="HTH_ARAC_FAMILY_2"/>
    <property type="match status" value="1"/>
</dbReference>
<dbReference type="EMBL" id="MUGY01000013">
    <property type="protein sequence ID" value="OXA93709.1"/>
    <property type="molecule type" value="Genomic_DNA"/>
</dbReference>
<proteinExistence type="predicted"/>